<dbReference type="STRING" id="1122133.SAMN02745157_0084"/>
<dbReference type="Gene3D" id="1.10.10.1100">
    <property type="entry name" value="BFD-like [2Fe-2S]-binding domain"/>
    <property type="match status" value="1"/>
</dbReference>
<dbReference type="OrthoDB" id="7428628at2"/>
<reference evidence="1 2" key="1">
    <citation type="submission" date="2016-11" db="EMBL/GenBank/DDBJ databases">
        <authorList>
            <person name="Jaros S."/>
            <person name="Januszkiewicz K."/>
            <person name="Wedrychowicz H."/>
        </authorList>
    </citation>
    <scope>NUCLEOTIDE SEQUENCE [LARGE SCALE GENOMIC DNA]</scope>
    <source>
        <strain evidence="1 2">DSM 19436</strain>
    </source>
</reference>
<dbReference type="EMBL" id="FQUP01000010">
    <property type="protein sequence ID" value="SHG96317.1"/>
    <property type="molecule type" value="Genomic_DNA"/>
</dbReference>
<keyword evidence="2" id="KW-1185">Reference proteome</keyword>
<proteinExistence type="predicted"/>
<gene>
    <name evidence="1" type="ORF">SAMN02745157_0084</name>
</gene>
<name>A0A1M5P3N1_9HYPH</name>
<evidence type="ECO:0000313" key="2">
    <source>
        <dbReference type="Proteomes" id="UP000184485"/>
    </source>
</evidence>
<protein>
    <recommendedName>
        <fullName evidence="3">BFD-like [2Fe-2S] binding domain-containing protein</fullName>
    </recommendedName>
</protein>
<sequence>MIVCSCNFLSKADILATAEMLQREQPGRPLTPARIYRALQVRAQCTVCFALVRRLVMESGLAVTCPEPLGSGSEDERDPALFA</sequence>
<evidence type="ECO:0000313" key="1">
    <source>
        <dbReference type="EMBL" id="SHG96317.1"/>
    </source>
</evidence>
<dbReference type="AlphaFoldDB" id="A0A1M5P3N1"/>
<dbReference type="RefSeq" id="WP_073058585.1">
    <property type="nucleotide sequence ID" value="NZ_FQUP01000010.1"/>
</dbReference>
<accession>A0A1M5P3N1</accession>
<dbReference type="InterPro" id="IPR041854">
    <property type="entry name" value="BFD-like_2Fe2S-bd_dom_sf"/>
</dbReference>
<organism evidence="1 2">
    <name type="scientific">Kaistia soli DSM 19436</name>
    <dbReference type="NCBI Taxonomy" id="1122133"/>
    <lineage>
        <taxon>Bacteria</taxon>
        <taxon>Pseudomonadati</taxon>
        <taxon>Pseudomonadota</taxon>
        <taxon>Alphaproteobacteria</taxon>
        <taxon>Hyphomicrobiales</taxon>
        <taxon>Kaistiaceae</taxon>
        <taxon>Kaistia</taxon>
    </lineage>
</organism>
<evidence type="ECO:0008006" key="3">
    <source>
        <dbReference type="Google" id="ProtNLM"/>
    </source>
</evidence>
<dbReference type="Proteomes" id="UP000184485">
    <property type="component" value="Unassembled WGS sequence"/>
</dbReference>